<gene>
    <name evidence="1" type="ORF">C2L97_01435</name>
</gene>
<protein>
    <submittedName>
        <fullName evidence="1">Uncharacterized protein</fullName>
    </submittedName>
</protein>
<dbReference type="AlphaFoldDB" id="A0A5H2PG86"/>
<evidence type="ECO:0000313" key="1">
    <source>
        <dbReference type="EMBL" id="AYB54819.1"/>
    </source>
</evidence>
<dbReference type="EMBL" id="CP026092">
    <property type="protein sequence ID" value="AYB54819.1"/>
    <property type="molecule type" value="Genomic_DNA"/>
</dbReference>
<organism evidence="1">
    <name type="scientific">Ralstonia solanacearum</name>
    <name type="common">Pseudomonas solanacearum</name>
    <dbReference type="NCBI Taxonomy" id="305"/>
    <lineage>
        <taxon>Bacteria</taxon>
        <taxon>Pseudomonadati</taxon>
        <taxon>Pseudomonadota</taxon>
        <taxon>Betaproteobacteria</taxon>
        <taxon>Burkholderiales</taxon>
        <taxon>Burkholderiaceae</taxon>
        <taxon>Ralstonia</taxon>
        <taxon>Ralstonia solanacearum species complex</taxon>
    </lineage>
</organism>
<proteinExistence type="predicted"/>
<accession>A0A5H2PG86</accession>
<reference evidence="1" key="1">
    <citation type="submission" date="2018-01" db="EMBL/GenBank/DDBJ databases">
        <title>Complete Genome Sequence of three strains from Ralstonia solanacearum ecotype Moko sequevar IIA-53 from Brazil.</title>
        <authorList>
            <person name="Silva J.R."/>
            <person name="Albuquerque G.M.R."/>
            <person name="Pais A.K.L."/>
            <person name="Silva A.M.F."/>
            <person name="Boiteux M.E.N.F."/>
            <person name="Souza E.B."/>
            <person name="Mariano R.L.R."/>
        </authorList>
    </citation>
    <scope>NUCLEOTIDE SEQUENCE [LARGE SCALE GENOMIC DNA]</scope>
    <source>
        <strain evidence="1">SFC</strain>
    </source>
</reference>
<sequence>MMNAATQRGGLSVAAAESAWEEIDMYEMRGLVLYRLLHLQGEASAVAAEKAATEAYIETELANQAKAREQQQTVADLCAVDGFNAIVAKVPTVKLMEAGFRDALKHDRAEAKADFIRQATVPYHD</sequence>
<name>A0A5H2PG86_RALSL</name>